<sequence length="49" mass="5335">MIQFNLQTVEAVTEALGANNMLDAVLSKLDAETIQEVLSSIMRENGLGR</sequence>
<organism evidence="1 2">
    <name type="scientific">Alkalihalobacillus alcalophilus ATCC 27647 = CGMCC 1.3604</name>
    <dbReference type="NCBI Taxonomy" id="1218173"/>
    <lineage>
        <taxon>Bacteria</taxon>
        <taxon>Bacillati</taxon>
        <taxon>Bacillota</taxon>
        <taxon>Bacilli</taxon>
        <taxon>Bacillales</taxon>
        <taxon>Bacillaceae</taxon>
        <taxon>Alkalihalobacillus</taxon>
    </lineage>
</organism>
<evidence type="ECO:0000313" key="2">
    <source>
        <dbReference type="Proteomes" id="UP000297014"/>
    </source>
</evidence>
<gene>
    <name evidence="1" type="ORF">AJ85_18590</name>
</gene>
<name>A0A4S4JVU1_ALKAL</name>
<dbReference type="Proteomes" id="UP000297014">
    <property type="component" value="Unassembled WGS sequence"/>
</dbReference>
<dbReference type="AlphaFoldDB" id="A0A4S4JVU1"/>
<evidence type="ECO:0000313" key="1">
    <source>
        <dbReference type="EMBL" id="THG89306.1"/>
    </source>
</evidence>
<dbReference type="EMBL" id="JALP01000248">
    <property type="protein sequence ID" value="THG89306.1"/>
    <property type="molecule type" value="Genomic_DNA"/>
</dbReference>
<protein>
    <submittedName>
        <fullName evidence="1">Uncharacterized protein</fullName>
    </submittedName>
</protein>
<reference evidence="1 2" key="1">
    <citation type="submission" date="2014-01" db="EMBL/GenBank/DDBJ databases">
        <title>Draft genome sequencing of Bacillus alcalophilus CGMCC 1.3604.</title>
        <authorList>
            <person name="Yang J."/>
            <person name="Diao L."/>
            <person name="Yang S."/>
        </authorList>
    </citation>
    <scope>NUCLEOTIDE SEQUENCE [LARGE SCALE GENOMIC DNA]</scope>
    <source>
        <strain evidence="1 2">CGMCC 1.3604</strain>
    </source>
</reference>
<comment type="caution">
    <text evidence="1">The sequence shown here is derived from an EMBL/GenBank/DDBJ whole genome shotgun (WGS) entry which is preliminary data.</text>
</comment>
<accession>A0A4S4JVU1</accession>
<dbReference type="RefSeq" id="WP_160173389.1">
    <property type="nucleotide sequence ID" value="NZ_ALPT02000015.1"/>
</dbReference>
<proteinExistence type="predicted"/>